<reference evidence="1 2" key="1">
    <citation type="submission" date="2018-08" db="EMBL/GenBank/DDBJ databases">
        <title>Chryseobacterium nematophagum: a novel matrix digesting pathogen of nematodes.</title>
        <authorList>
            <person name="Page A."/>
            <person name="Roberts M."/>
            <person name="Felix M.-A."/>
            <person name="Weir W."/>
        </authorList>
    </citation>
    <scope>NUCLEOTIDE SEQUENCE [LARGE SCALE GENOMIC DNA]</scope>
    <source>
        <strain evidence="1 2">JUb275</strain>
    </source>
</reference>
<evidence type="ECO:0000313" key="2">
    <source>
        <dbReference type="Proteomes" id="UP000267524"/>
    </source>
</evidence>
<dbReference type="AlphaFoldDB" id="A0A3M7LF17"/>
<dbReference type="Proteomes" id="UP000267524">
    <property type="component" value="Unassembled WGS sequence"/>
</dbReference>
<keyword evidence="2" id="KW-1185">Reference proteome</keyword>
<protein>
    <submittedName>
        <fullName evidence="1">Uncharacterized protein</fullName>
    </submittedName>
</protein>
<proteinExistence type="predicted"/>
<comment type="caution">
    <text evidence="1">The sequence shown here is derived from an EMBL/GenBank/DDBJ whole genome shotgun (WGS) entry which is preliminary data.</text>
</comment>
<gene>
    <name evidence="1" type="ORF">D1632_10815</name>
</gene>
<dbReference type="EMBL" id="QWIV01000013">
    <property type="protein sequence ID" value="RMZ60072.1"/>
    <property type="molecule type" value="Genomic_DNA"/>
</dbReference>
<accession>A0A3M7LF17</accession>
<dbReference type="RefSeq" id="WP_122547196.1">
    <property type="nucleotide sequence ID" value="NZ_QWIV01000013.1"/>
</dbReference>
<sequence length="376" mass="43466">MAIETNFTEEVIDIVGSLTKTEKIEMSQALFKGSIEVTDLTKEHTVLTGVRHGNYVPIIDDQPNYESFPFSNPNQCAIPECDLSTNYSVEKWDLGLIECKVPICLREFDDEFLRFWNQYKMVQTDSEKNENEYMQSALIQFLYNKFKTNHLAAQWRGGYFGDKASSSPLFNGIDGWFTQAEATTSQIITIPENTGIDYAAQQLSGERIYEILLEMYKTYFTQSWFTTKPVEFRMSKWDAMTLTMYYNTLKDKKCCDGLQVIDPEQVSAAPLFDWQRLTFYGIPIKVMYIWDEVINKTTELNPGWDGSKIINPNAARVNPHRIILTYKDNLLLGTQERSNLSFFDIWYSKDQDKIFMKGGSYFGASIPEKDNYLLAI</sequence>
<name>A0A3M7LF17_9FLAO</name>
<evidence type="ECO:0000313" key="1">
    <source>
        <dbReference type="EMBL" id="RMZ60072.1"/>
    </source>
</evidence>
<organism evidence="1 2">
    <name type="scientific">Chryseobacterium nematophagum</name>
    <dbReference type="NCBI Taxonomy" id="2305228"/>
    <lineage>
        <taxon>Bacteria</taxon>
        <taxon>Pseudomonadati</taxon>
        <taxon>Bacteroidota</taxon>
        <taxon>Flavobacteriia</taxon>
        <taxon>Flavobacteriales</taxon>
        <taxon>Weeksellaceae</taxon>
        <taxon>Chryseobacterium group</taxon>
        <taxon>Chryseobacterium</taxon>
    </lineage>
</organism>